<keyword evidence="4" id="KW-0812">Transmembrane</keyword>
<feature type="domain" description="Sulfatase N-terminal" evidence="5">
    <location>
        <begin position="3"/>
        <end position="329"/>
    </location>
</feature>
<dbReference type="Proteomes" id="UP000023152">
    <property type="component" value="Unassembled WGS sequence"/>
</dbReference>
<evidence type="ECO:0000313" key="6">
    <source>
        <dbReference type="EMBL" id="ETO28267.1"/>
    </source>
</evidence>
<dbReference type="GO" id="GO:0008484">
    <property type="term" value="F:sulfuric ester hydrolase activity"/>
    <property type="evidence" value="ECO:0007669"/>
    <property type="project" value="InterPro"/>
</dbReference>
<keyword evidence="3" id="KW-0325">Glycoprotein</keyword>
<comment type="caution">
    <text evidence="6">The sequence shown here is derived from an EMBL/GenBank/DDBJ whole genome shotgun (WGS) entry which is preliminary data.</text>
</comment>
<dbReference type="InterPro" id="IPR017850">
    <property type="entry name" value="Alkaline_phosphatase_core_sf"/>
</dbReference>
<dbReference type="InterPro" id="IPR000917">
    <property type="entry name" value="Sulfatase_N"/>
</dbReference>
<keyword evidence="4" id="KW-0472">Membrane</keyword>
<evidence type="ECO:0000259" key="5">
    <source>
        <dbReference type="Pfam" id="PF00884"/>
    </source>
</evidence>
<organism evidence="6 7">
    <name type="scientific">Reticulomyxa filosa</name>
    <dbReference type="NCBI Taxonomy" id="46433"/>
    <lineage>
        <taxon>Eukaryota</taxon>
        <taxon>Sar</taxon>
        <taxon>Rhizaria</taxon>
        <taxon>Retaria</taxon>
        <taxon>Foraminifera</taxon>
        <taxon>Monothalamids</taxon>
        <taxon>Reticulomyxidae</taxon>
        <taxon>Reticulomyxa</taxon>
    </lineage>
</organism>
<keyword evidence="1" id="KW-0479">Metal-binding</keyword>
<name>X6NSF8_RETFI</name>
<dbReference type="EMBL" id="ASPP01006768">
    <property type="protein sequence ID" value="ETO28267.1"/>
    <property type="molecule type" value="Genomic_DNA"/>
</dbReference>
<keyword evidence="4" id="KW-1133">Transmembrane helix</keyword>
<keyword evidence="7" id="KW-1185">Reference proteome</keyword>
<evidence type="ECO:0000313" key="7">
    <source>
        <dbReference type="Proteomes" id="UP000023152"/>
    </source>
</evidence>
<dbReference type="PANTHER" id="PTHR10342:SF274">
    <property type="entry name" value="ARYLSULFATASE B"/>
    <property type="match status" value="1"/>
</dbReference>
<evidence type="ECO:0000256" key="4">
    <source>
        <dbReference type="SAM" id="Phobius"/>
    </source>
</evidence>
<accession>X6NSF8</accession>
<sequence length="614" mass="71063">MPPNILFIMTDDIGWNDVGFHESTPIETPHLDGLAKTGLLLNNYYVQHVCTPSRSAFLTGKYPIRHGLQHHVILPGDPYGLDLNEYLLTEFLKKDSSHRYHTHLIGKWHLGYFDIRYTPIYRYFDTFYGFYMDMQNYYNHQRHHQELGIDFRNGTLPISSFPSLYSTFVYGNATNDLLLHYARLQRDPSISYKPFFIFLAYQAVHQPKQAPTEYINKYWKKIEDKDYRNMAAMMSALDDSVGEIVKTLKKSGLWENTLVIWSNDNGAGHMEAGCSNYPLRGGKNTLWEGGVKSIGAINGGALHVRRRGQISNALFHITDWFPTLMEWVDPSRFRTLAMQTKVSLMDGISQYQMIQFDNQSMDVSRHEVLLNIDPIRREDCEQSYKVYLQTKDKKKSSSSSFCTAAIRNGKWKLIVGKQSQNDAKHNRFTKHGWNLRSEYAMSSKSSVKCNSRLRDTCNDHTLQNGGCLFDLENDPCEFTDLSAAYPFVSQQLHRRLLHYQTLMTPPFQLTHSSQMSLASPSHFQGFWSPWLGPCHGYGDHLCTNITFSSSSSFHSQFNHTFFYAPKGAHFLLTSLEDQQSLSPFFHWLFMLVALLFNMSVLFFAVNYLYRKVFR</sequence>
<dbReference type="InterPro" id="IPR047115">
    <property type="entry name" value="ARSB"/>
</dbReference>
<evidence type="ECO:0000256" key="3">
    <source>
        <dbReference type="ARBA" id="ARBA00023180"/>
    </source>
</evidence>
<dbReference type="AlphaFoldDB" id="X6NSF8"/>
<dbReference type="Gene3D" id="3.30.1120.10">
    <property type="match status" value="1"/>
</dbReference>
<dbReference type="Pfam" id="PF00884">
    <property type="entry name" value="Sulfatase"/>
    <property type="match status" value="1"/>
</dbReference>
<evidence type="ECO:0000256" key="1">
    <source>
        <dbReference type="ARBA" id="ARBA00022723"/>
    </source>
</evidence>
<dbReference type="Gene3D" id="3.40.720.10">
    <property type="entry name" value="Alkaline Phosphatase, subunit A"/>
    <property type="match status" value="1"/>
</dbReference>
<protein>
    <submittedName>
        <fullName evidence="6">Arylsulfatase J</fullName>
    </submittedName>
</protein>
<dbReference type="PANTHER" id="PTHR10342">
    <property type="entry name" value="ARYLSULFATASE"/>
    <property type="match status" value="1"/>
</dbReference>
<dbReference type="SUPFAM" id="SSF53649">
    <property type="entry name" value="Alkaline phosphatase-like"/>
    <property type="match status" value="1"/>
</dbReference>
<gene>
    <name evidence="6" type="ORF">RFI_08868</name>
</gene>
<evidence type="ECO:0000256" key="2">
    <source>
        <dbReference type="ARBA" id="ARBA00022837"/>
    </source>
</evidence>
<feature type="transmembrane region" description="Helical" evidence="4">
    <location>
        <begin position="584"/>
        <end position="609"/>
    </location>
</feature>
<keyword evidence="2" id="KW-0106">Calcium</keyword>
<dbReference type="OMA" id="QFKLMPQ"/>
<dbReference type="CDD" id="cd16029">
    <property type="entry name" value="4-S"/>
    <property type="match status" value="1"/>
</dbReference>
<reference evidence="6 7" key="1">
    <citation type="journal article" date="2013" name="Curr. Biol.">
        <title>The Genome of the Foraminiferan Reticulomyxa filosa.</title>
        <authorList>
            <person name="Glockner G."/>
            <person name="Hulsmann N."/>
            <person name="Schleicher M."/>
            <person name="Noegel A.A."/>
            <person name="Eichinger L."/>
            <person name="Gallinger C."/>
            <person name="Pawlowski J."/>
            <person name="Sierra R."/>
            <person name="Euteneuer U."/>
            <person name="Pillet L."/>
            <person name="Moustafa A."/>
            <person name="Platzer M."/>
            <person name="Groth M."/>
            <person name="Szafranski K."/>
            <person name="Schliwa M."/>
        </authorList>
    </citation>
    <scope>NUCLEOTIDE SEQUENCE [LARGE SCALE GENOMIC DNA]</scope>
</reference>
<dbReference type="OrthoDB" id="103349at2759"/>
<proteinExistence type="predicted"/>
<dbReference type="GO" id="GO:0046872">
    <property type="term" value="F:metal ion binding"/>
    <property type="evidence" value="ECO:0007669"/>
    <property type="project" value="UniProtKB-KW"/>
</dbReference>